<dbReference type="GO" id="GO:0005829">
    <property type="term" value="C:cytosol"/>
    <property type="evidence" value="ECO:0007669"/>
    <property type="project" value="TreeGrafter"/>
</dbReference>
<evidence type="ECO:0000313" key="1">
    <source>
        <dbReference type="EMBL" id="KEZ47353.1"/>
    </source>
</evidence>
<keyword evidence="2" id="KW-1185">Reference proteome</keyword>
<dbReference type="SUPFAM" id="SSF56784">
    <property type="entry name" value="HAD-like"/>
    <property type="match status" value="1"/>
</dbReference>
<dbReference type="InterPro" id="IPR036412">
    <property type="entry name" value="HAD-like_sf"/>
</dbReference>
<dbReference type="InterPro" id="IPR023214">
    <property type="entry name" value="HAD_sf"/>
</dbReference>
<dbReference type="OrthoDB" id="9790031at2"/>
<dbReference type="GO" id="GO:0000287">
    <property type="term" value="F:magnesium ion binding"/>
    <property type="evidence" value="ECO:0007669"/>
    <property type="project" value="TreeGrafter"/>
</dbReference>
<dbReference type="NCBIfam" id="TIGR00099">
    <property type="entry name" value="Cof-subfamily"/>
    <property type="match status" value="1"/>
</dbReference>
<dbReference type="EMBL" id="JNVC02000024">
    <property type="protein sequence ID" value="KEZ47353.1"/>
    <property type="molecule type" value="Genomic_DNA"/>
</dbReference>
<gene>
    <name evidence="1" type="ORF">GS18_0221225</name>
</gene>
<organism evidence="1 2">
    <name type="scientific">Metabacillus indicus</name>
    <name type="common">Bacillus indicus</name>
    <dbReference type="NCBI Taxonomy" id="246786"/>
    <lineage>
        <taxon>Bacteria</taxon>
        <taxon>Bacillati</taxon>
        <taxon>Bacillota</taxon>
        <taxon>Bacilli</taxon>
        <taxon>Bacillales</taxon>
        <taxon>Bacillaceae</taxon>
        <taxon>Metabacillus</taxon>
    </lineage>
</organism>
<sequence length="288" mass="32281">MIYRLLALNIDGTLLRSNGRLEPSTREAVQYVQNKGVYVTLVTSRHFQMAKKLAKVLKINNLLVTHSGAFVSDKVDRSLYENRISEEKTFNLVQVLETFDCNVRIVHERFSLGNRKKVSSSILGKTLLSPKDPLFYPVQFVESLGENLRDEPLAAPKLDVYFSEAESCLEAENVLTNAFEGITVKVKNPSMLEITAKGVSKENGLRLLGQHLGIAQEEMVAIGDAEDDMNMIELAGLGVAMGNAPNAVKKAADWITRSNDDQGVAYMVKEHFRKQHRIEFLDKLKVDR</sequence>
<dbReference type="PANTHER" id="PTHR10000:SF50">
    <property type="entry name" value="STRESS RESPONSE PROTEIN YHAX"/>
    <property type="match status" value="1"/>
</dbReference>
<reference evidence="1 2" key="1">
    <citation type="journal article" date="2005" name="Int. J. Syst. Evol. Microbiol.">
        <title>Bacillus cibi sp. nov., isolated from jeotgal, a traditional Korean fermented seafood.</title>
        <authorList>
            <person name="Yoon J.H."/>
            <person name="Lee C.H."/>
            <person name="Oh T.K."/>
        </authorList>
    </citation>
    <scope>NUCLEOTIDE SEQUENCE [LARGE SCALE GENOMIC DNA]</scope>
    <source>
        <strain evidence="1 2">DSM 16189</strain>
    </source>
</reference>
<dbReference type="Proteomes" id="UP000028549">
    <property type="component" value="Unassembled WGS sequence"/>
</dbReference>
<accession>A0A084GJ41</accession>
<comment type="caution">
    <text evidence="1">The sequence shown here is derived from an EMBL/GenBank/DDBJ whole genome shotgun (WGS) entry which is preliminary data.</text>
</comment>
<evidence type="ECO:0008006" key="3">
    <source>
        <dbReference type="Google" id="ProtNLM"/>
    </source>
</evidence>
<dbReference type="GO" id="GO:0016791">
    <property type="term" value="F:phosphatase activity"/>
    <property type="evidence" value="ECO:0007669"/>
    <property type="project" value="UniProtKB-ARBA"/>
</dbReference>
<dbReference type="RefSeq" id="WP_029567295.1">
    <property type="nucleotide sequence ID" value="NZ_JNVC02000024.1"/>
</dbReference>
<evidence type="ECO:0000313" key="2">
    <source>
        <dbReference type="Proteomes" id="UP000028549"/>
    </source>
</evidence>
<dbReference type="PANTHER" id="PTHR10000">
    <property type="entry name" value="PHOSPHOSERINE PHOSPHATASE"/>
    <property type="match status" value="1"/>
</dbReference>
<dbReference type="Gene3D" id="3.30.1240.10">
    <property type="match status" value="1"/>
</dbReference>
<name>A0A084GJ41_METID</name>
<dbReference type="STRING" id="246786.GS18_0221225"/>
<protein>
    <recommendedName>
        <fullName evidence="3">Haloacid dehalogenase</fullName>
    </recommendedName>
</protein>
<dbReference type="Gene3D" id="3.40.50.1000">
    <property type="entry name" value="HAD superfamily/HAD-like"/>
    <property type="match status" value="1"/>
</dbReference>
<dbReference type="CDD" id="cd07516">
    <property type="entry name" value="HAD_Pase"/>
    <property type="match status" value="1"/>
</dbReference>
<dbReference type="AlphaFoldDB" id="A0A084GJ41"/>
<proteinExistence type="predicted"/>
<dbReference type="InterPro" id="IPR000150">
    <property type="entry name" value="Cof"/>
</dbReference>
<dbReference type="Pfam" id="PF08282">
    <property type="entry name" value="Hydrolase_3"/>
    <property type="match status" value="1"/>
</dbReference>